<evidence type="ECO:0000259" key="14">
    <source>
        <dbReference type="PROSITE" id="PS50109"/>
    </source>
</evidence>
<dbReference type="InterPro" id="IPR005467">
    <property type="entry name" value="His_kinase_dom"/>
</dbReference>
<keyword evidence="8 16" id="KW-0418">Kinase</keyword>
<name>A0A5D0CNP9_9BACL</name>
<dbReference type="InterPro" id="IPR003594">
    <property type="entry name" value="HATPase_dom"/>
</dbReference>
<feature type="coiled-coil region" evidence="12">
    <location>
        <begin position="233"/>
        <end position="273"/>
    </location>
</feature>
<evidence type="ECO:0000256" key="10">
    <source>
        <dbReference type="ARBA" id="ARBA00023012"/>
    </source>
</evidence>
<feature type="domain" description="HAMP" evidence="15">
    <location>
        <begin position="133"/>
        <end position="185"/>
    </location>
</feature>
<dbReference type="GO" id="GO:0004721">
    <property type="term" value="F:phosphoprotein phosphatase activity"/>
    <property type="evidence" value="ECO:0007669"/>
    <property type="project" value="TreeGrafter"/>
</dbReference>
<dbReference type="PROSITE" id="PS50109">
    <property type="entry name" value="HIS_KIN"/>
    <property type="match status" value="1"/>
</dbReference>
<dbReference type="PROSITE" id="PS50885">
    <property type="entry name" value="HAMP"/>
    <property type="match status" value="1"/>
</dbReference>
<dbReference type="CDD" id="cd00082">
    <property type="entry name" value="HisKA"/>
    <property type="match status" value="1"/>
</dbReference>
<dbReference type="EC" id="2.7.13.3" evidence="3"/>
<dbReference type="GO" id="GO:0005524">
    <property type="term" value="F:ATP binding"/>
    <property type="evidence" value="ECO:0007669"/>
    <property type="project" value="UniProtKB-KW"/>
</dbReference>
<evidence type="ECO:0000313" key="16">
    <source>
        <dbReference type="EMBL" id="TYA11190.1"/>
    </source>
</evidence>
<keyword evidence="17" id="KW-1185">Reference proteome</keyword>
<dbReference type="GO" id="GO:0000155">
    <property type="term" value="F:phosphorelay sensor kinase activity"/>
    <property type="evidence" value="ECO:0007669"/>
    <property type="project" value="InterPro"/>
</dbReference>
<dbReference type="GO" id="GO:0016036">
    <property type="term" value="P:cellular response to phosphate starvation"/>
    <property type="evidence" value="ECO:0007669"/>
    <property type="project" value="TreeGrafter"/>
</dbReference>
<evidence type="ECO:0000256" key="13">
    <source>
        <dbReference type="SAM" id="Phobius"/>
    </source>
</evidence>
<keyword evidence="13" id="KW-0812">Transmembrane</keyword>
<dbReference type="RefSeq" id="WP_148454767.1">
    <property type="nucleotide sequence ID" value="NZ_VSDO01000004.1"/>
</dbReference>
<protein>
    <recommendedName>
        <fullName evidence="3">histidine kinase</fullName>
        <ecNumber evidence="3">2.7.13.3</ecNumber>
    </recommendedName>
</protein>
<keyword evidence="11 13" id="KW-0472">Membrane</keyword>
<dbReference type="InterPro" id="IPR004358">
    <property type="entry name" value="Sig_transdc_His_kin-like_C"/>
</dbReference>
<keyword evidence="5" id="KW-0597">Phosphoprotein</keyword>
<dbReference type="Gene3D" id="3.30.565.10">
    <property type="entry name" value="Histidine kinase-like ATPase, C-terminal domain"/>
    <property type="match status" value="1"/>
</dbReference>
<evidence type="ECO:0000259" key="15">
    <source>
        <dbReference type="PROSITE" id="PS50885"/>
    </source>
</evidence>
<keyword evidence="7" id="KW-0547">Nucleotide-binding</keyword>
<dbReference type="GO" id="GO:0005886">
    <property type="term" value="C:plasma membrane"/>
    <property type="evidence" value="ECO:0007669"/>
    <property type="project" value="UniProtKB-SubCell"/>
</dbReference>
<dbReference type="InterPro" id="IPR036890">
    <property type="entry name" value="HATPase_C_sf"/>
</dbReference>
<dbReference type="InterPro" id="IPR003661">
    <property type="entry name" value="HisK_dim/P_dom"/>
</dbReference>
<dbReference type="Pfam" id="PF00512">
    <property type="entry name" value="HisKA"/>
    <property type="match status" value="1"/>
</dbReference>
<accession>A0A5D0CNP9</accession>
<dbReference type="PRINTS" id="PR00344">
    <property type="entry name" value="BCTRLSENSOR"/>
</dbReference>
<dbReference type="Gene3D" id="1.10.287.130">
    <property type="match status" value="1"/>
</dbReference>
<dbReference type="PANTHER" id="PTHR45453">
    <property type="entry name" value="PHOSPHATE REGULON SENSOR PROTEIN PHOR"/>
    <property type="match status" value="1"/>
</dbReference>
<keyword evidence="4" id="KW-1003">Cell membrane</keyword>
<keyword evidence="12" id="KW-0175">Coiled coil</keyword>
<dbReference type="SMART" id="SM00388">
    <property type="entry name" value="HisKA"/>
    <property type="match status" value="1"/>
</dbReference>
<comment type="catalytic activity">
    <reaction evidence="1">
        <text>ATP + protein L-histidine = ADP + protein N-phospho-L-histidine.</text>
        <dbReference type="EC" id="2.7.13.3"/>
    </reaction>
</comment>
<evidence type="ECO:0000256" key="4">
    <source>
        <dbReference type="ARBA" id="ARBA00022475"/>
    </source>
</evidence>
<organism evidence="16 17">
    <name type="scientific">Paenibacillus faecis</name>
    <dbReference type="NCBI Taxonomy" id="862114"/>
    <lineage>
        <taxon>Bacteria</taxon>
        <taxon>Bacillati</taxon>
        <taxon>Bacillota</taxon>
        <taxon>Bacilli</taxon>
        <taxon>Bacillales</taxon>
        <taxon>Paenibacillaceae</taxon>
        <taxon>Paenibacillus</taxon>
    </lineage>
</organism>
<evidence type="ECO:0000256" key="9">
    <source>
        <dbReference type="ARBA" id="ARBA00022840"/>
    </source>
</evidence>
<evidence type="ECO:0000256" key="7">
    <source>
        <dbReference type="ARBA" id="ARBA00022741"/>
    </source>
</evidence>
<evidence type="ECO:0000256" key="2">
    <source>
        <dbReference type="ARBA" id="ARBA00004651"/>
    </source>
</evidence>
<comment type="subcellular location">
    <subcellularLocation>
        <location evidence="2">Cell membrane</location>
        <topology evidence="2">Multi-pass membrane protein</topology>
    </subcellularLocation>
</comment>
<dbReference type="AlphaFoldDB" id="A0A5D0CNP9"/>
<dbReference type="InterPro" id="IPR050351">
    <property type="entry name" value="BphY/WalK/GraS-like"/>
</dbReference>
<comment type="caution">
    <text evidence="16">The sequence shown here is derived from an EMBL/GenBank/DDBJ whole genome shotgun (WGS) entry which is preliminary data.</text>
</comment>
<dbReference type="OrthoDB" id="9773956at2"/>
<dbReference type="SUPFAM" id="SSF55874">
    <property type="entry name" value="ATPase domain of HSP90 chaperone/DNA topoisomerase II/histidine kinase"/>
    <property type="match status" value="1"/>
</dbReference>
<evidence type="ECO:0000256" key="5">
    <source>
        <dbReference type="ARBA" id="ARBA00022553"/>
    </source>
</evidence>
<dbReference type="PANTHER" id="PTHR45453:SF1">
    <property type="entry name" value="PHOSPHATE REGULON SENSOR PROTEIN PHOR"/>
    <property type="match status" value="1"/>
</dbReference>
<keyword evidence="10" id="KW-0902">Two-component regulatory system</keyword>
<reference evidence="16 17" key="1">
    <citation type="submission" date="2019-08" db="EMBL/GenBank/DDBJ databases">
        <title>Genome sequencing of Paenibacillus faecis DSM 23593(T).</title>
        <authorList>
            <person name="Kook J.-K."/>
            <person name="Park S.-N."/>
            <person name="Lim Y.K."/>
        </authorList>
    </citation>
    <scope>NUCLEOTIDE SEQUENCE [LARGE SCALE GENOMIC DNA]</scope>
    <source>
        <strain evidence="16 17">DSM 23593</strain>
    </source>
</reference>
<dbReference type="SUPFAM" id="SSF47384">
    <property type="entry name" value="Homodimeric domain of signal transducing histidine kinase"/>
    <property type="match status" value="1"/>
</dbReference>
<dbReference type="CDD" id="cd00075">
    <property type="entry name" value="HATPase"/>
    <property type="match status" value="1"/>
</dbReference>
<keyword evidence="13" id="KW-1133">Transmembrane helix</keyword>
<dbReference type="EMBL" id="VSDO01000004">
    <property type="protein sequence ID" value="TYA11190.1"/>
    <property type="molecule type" value="Genomic_DNA"/>
</dbReference>
<evidence type="ECO:0000256" key="8">
    <source>
        <dbReference type="ARBA" id="ARBA00022777"/>
    </source>
</evidence>
<feature type="transmembrane region" description="Helical" evidence="13">
    <location>
        <begin position="12"/>
        <end position="32"/>
    </location>
</feature>
<evidence type="ECO:0000313" key="17">
    <source>
        <dbReference type="Proteomes" id="UP000325218"/>
    </source>
</evidence>
<keyword evidence="9" id="KW-0067">ATP-binding</keyword>
<dbReference type="InterPro" id="IPR036097">
    <property type="entry name" value="HisK_dim/P_sf"/>
</dbReference>
<evidence type="ECO:0000256" key="6">
    <source>
        <dbReference type="ARBA" id="ARBA00022679"/>
    </source>
</evidence>
<proteinExistence type="predicted"/>
<keyword evidence="6" id="KW-0808">Transferase</keyword>
<dbReference type="Proteomes" id="UP000325218">
    <property type="component" value="Unassembled WGS sequence"/>
</dbReference>
<evidence type="ECO:0000256" key="12">
    <source>
        <dbReference type="SAM" id="Coils"/>
    </source>
</evidence>
<feature type="domain" description="Histidine kinase" evidence="14">
    <location>
        <begin position="200"/>
        <end position="414"/>
    </location>
</feature>
<evidence type="ECO:0000256" key="1">
    <source>
        <dbReference type="ARBA" id="ARBA00000085"/>
    </source>
</evidence>
<dbReference type="SMART" id="SM00387">
    <property type="entry name" value="HATPase_c"/>
    <property type="match status" value="1"/>
</dbReference>
<evidence type="ECO:0000256" key="3">
    <source>
        <dbReference type="ARBA" id="ARBA00012438"/>
    </source>
</evidence>
<feature type="transmembrane region" description="Helical" evidence="13">
    <location>
        <begin position="108"/>
        <end position="132"/>
    </location>
</feature>
<evidence type="ECO:0000256" key="11">
    <source>
        <dbReference type="ARBA" id="ARBA00023136"/>
    </source>
</evidence>
<sequence>MDVLNNKGVKPVLLTLVLVWAAGLLAGQWLVYGQSTGIQRVFTERDAELAGRITRAYPGLTGAEIASLFTAAAGAEDAEAGRAILADAGYTAGTPMRLFPAVWSSYRLHALGAGLTWAIAGVLAMLAVLRFLQRLYRTIDRYQEEVHRIMNGGRSTRIDDTQEGSLSRLAGAINTMIASLQTHLYKEQQSRLFLKDTMTHISHQLKTPLSALFMYNEIMQGELVDNPTVIRFLDKSGQELERMQRLIANLLKMARLDARIIELQMRAVRLNELICRAAGSLETRLERERKRLDLESAGQVTYTCDPEWLLEAVSNLLTNAIDHSAPGGVITARLAETPLLVEIEVADRGEGVHPDDANFLFKPFYRSRFSQDKQGIGIGLSLAKTIIEMHGGFISLDSKPGQGAKFTIHLPKLTNL</sequence>
<dbReference type="InterPro" id="IPR003660">
    <property type="entry name" value="HAMP_dom"/>
</dbReference>
<dbReference type="Pfam" id="PF02518">
    <property type="entry name" value="HATPase_c"/>
    <property type="match status" value="1"/>
</dbReference>
<gene>
    <name evidence="16" type="ORF">FRY98_18545</name>
</gene>